<comment type="caution">
    <text evidence="1">The sequence shown here is derived from an EMBL/GenBank/DDBJ whole genome shotgun (WGS) entry which is preliminary data.</text>
</comment>
<accession>A0ACC6QSY7</accession>
<evidence type="ECO:0000313" key="2">
    <source>
        <dbReference type="Proteomes" id="UP001375539"/>
    </source>
</evidence>
<sequence length="90" mass="9696">MGVTATAFEREVAMYTMRAEHQTTETGPRLLWHVLHREGRALCGRALSANATVTADDSYEHEGYCTPCMDAVAAATAASSGDVRPAEPRV</sequence>
<name>A0ACC6QSY7_9ACTN</name>
<proteinExistence type="predicted"/>
<keyword evidence="2" id="KW-1185">Reference proteome</keyword>
<protein>
    <submittedName>
        <fullName evidence="1">Uncharacterized protein</fullName>
    </submittedName>
</protein>
<dbReference type="EMBL" id="JBBKAI010000002">
    <property type="protein sequence ID" value="MEJ8661504.1"/>
    <property type="molecule type" value="Genomic_DNA"/>
</dbReference>
<reference evidence="1" key="1">
    <citation type="submission" date="2024-03" db="EMBL/GenBank/DDBJ databases">
        <title>Novel Streptomyces species of biotechnological and ecological value are a feature of Machair soil.</title>
        <authorList>
            <person name="Prole J.R."/>
            <person name="Goodfellow M."/>
            <person name="Allenby N."/>
            <person name="Ward A.C."/>
        </authorList>
    </citation>
    <scope>NUCLEOTIDE SEQUENCE</scope>
    <source>
        <strain evidence="1">MS1.AVA.4</strain>
    </source>
</reference>
<gene>
    <name evidence="1" type="ORF">WKI58_34195</name>
</gene>
<organism evidence="1 2">
    <name type="scientific">Streptomyces pratisoli</name>
    <dbReference type="NCBI Taxonomy" id="3139917"/>
    <lineage>
        <taxon>Bacteria</taxon>
        <taxon>Bacillati</taxon>
        <taxon>Actinomycetota</taxon>
        <taxon>Actinomycetes</taxon>
        <taxon>Kitasatosporales</taxon>
        <taxon>Streptomycetaceae</taxon>
        <taxon>Streptomyces</taxon>
    </lineage>
</organism>
<dbReference type="Proteomes" id="UP001375539">
    <property type="component" value="Unassembled WGS sequence"/>
</dbReference>
<evidence type="ECO:0000313" key="1">
    <source>
        <dbReference type="EMBL" id="MEJ8661504.1"/>
    </source>
</evidence>